<keyword evidence="2" id="KW-1185">Reference proteome</keyword>
<comment type="caution">
    <text evidence="1">The sequence shown here is derived from an EMBL/GenBank/DDBJ whole genome shotgun (WGS) entry which is preliminary data.</text>
</comment>
<evidence type="ECO:0000313" key="2">
    <source>
        <dbReference type="Proteomes" id="UP000055048"/>
    </source>
</evidence>
<accession>A0A0V0T861</accession>
<sequence>MLLSNGATCKEFGYNELPSNSHMYKSIRHSNRSTLVRNVIFTPANRSHPAKPVQDADLGLEQNKSIVVSLTGYQIVHYIDTSHELIILLYDVRQSDIDCNVGSSGVTSHVIHWLSCEMVRR</sequence>
<dbReference type="Proteomes" id="UP000055048">
    <property type="component" value="Unassembled WGS sequence"/>
</dbReference>
<dbReference type="EMBL" id="JYDJ01000464">
    <property type="protein sequence ID" value="KRX35192.1"/>
    <property type="molecule type" value="Genomic_DNA"/>
</dbReference>
<proteinExistence type="predicted"/>
<gene>
    <name evidence="1" type="ORF">T05_14589</name>
</gene>
<name>A0A0V0T861_9BILA</name>
<reference evidence="1 2" key="1">
    <citation type="submission" date="2015-01" db="EMBL/GenBank/DDBJ databases">
        <title>Evolution of Trichinella species and genotypes.</title>
        <authorList>
            <person name="Korhonen P.K."/>
            <person name="Edoardo P."/>
            <person name="Giuseppe L.R."/>
            <person name="Gasser R.B."/>
        </authorList>
    </citation>
    <scope>NUCLEOTIDE SEQUENCE [LARGE SCALE GENOMIC DNA]</scope>
    <source>
        <strain evidence="1">ISS417</strain>
    </source>
</reference>
<protein>
    <submittedName>
        <fullName evidence="1">Uncharacterized protein</fullName>
    </submittedName>
</protein>
<evidence type="ECO:0000313" key="1">
    <source>
        <dbReference type="EMBL" id="KRX35192.1"/>
    </source>
</evidence>
<organism evidence="1 2">
    <name type="scientific">Trichinella murrelli</name>
    <dbReference type="NCBI Taxonomy" id="144512"/>
    <lineage>
        <taxon>Eukaryota</taxon>
        <taxon>Metazoa</taxon>
        <taxon>Ecdysozoa</taxon>
        <taxon>Nematoda</taxon>
        <taxon>Enoplea</taxon>
        <taxon>Dorylaimia</taxon>
        <taxon>Trichinellida</taxon>
        <taxon>Trichinellidae</taxon>
        <taxon>Trichinella</taxon>
    </lineage>
</organism>
<dbReference type="AlphaFoldDB" id="A0A0V0T861"/>